<gene>
    <name evidence="1" type="ORF">ACFPYI_21710</name>
</gene>
<comment type="caution">
    <text evidence="1">The sequence shown here is derived from an EMBL/GenBank/DDBJ whole genome shotgun (WGS) entry which is preliminary data.</text>
</comment>
<dbReference type="EMBL" id="JBHSQH010000009">
    <property type="protein sequence ID" value="MFC5973948.1"/>
    <property type="molecule type" value="Genomic_DNA"/>
</dbReference>
<sequence>MLLRVDDFCLTRVQTLATWKRSQDERETAQRQAVKAISDDERAGLDDRGISTDPADYDDVPSGAYITIKTTKQTRPYVESSLAYFT</sequence>
<evidence type="ECO:0000313" key="1">
    <source>
        <dbReference type="EMBL" id="MFC5973948.1"/>
    </source>
</evidence>
<protein>
    <submittedName>
        <fullName evidence="1">Uncharacterized protein</fullName>
    </submittedName>
</protein>
<keyword evidence="2" id="KW-1185">Reference proteome</keyword>
<name>A0ABD5RU44_9EURY</name>
<accession>A0ABD5RU44</accession>
<evidence type="ECO:0000313" key="2">
    <source>
        <dbReference type="Proteomes" id="UP001596099"/>
    </source>
</evidence>
<dbReference type="RefSeq" id="WP_247421247.1">
    <property type="nucleotide sequence ID" value="NZ_JALLGW010000004.1"/>
</dbReference>
<dbReference type="AlphaFoldDB" id="A0ABD5RU44"/>
<dbReference type="Proteomes" id="UP001596099">
    <property type="component" value="Unassembled WGS sequence"/>
</dbReference>
<reference evidence="1 2" key="1">
    <citation type="journal article" date="2019" name="Int. J. Syst. Evol. Microbiol.">
        <title>The Global Catalogue of Microorganisms (GCM) 10K type strain sequencing project: providing services to taxonomists for standard genome sequencing and annotation.</title>
        <authorList>
            <consortium name="The Broad Institute Genomics Platform"/>
            <consortium name="The Broad Institute Genome Sequencing Center for Infectious Disease"/>
            <person name="Wu L."/>
            <person name="Ma J."/>
        </authorList>
    </citation>
    <scope>NUCLEOTIDE SEQUENCE [LARGE SCALE GENOMIC DNA]</scope>
    <source>
        <strain evidence="1 2">CGMCC 1.12543</strain>
    </source>
</reference>
<proteinExistence type="predicted"/>
<organism evidence="1 2">
    <name type="scientific">Halomarina salina</name>
    <dbReference type="NCBI Taxonomy" id="1872699"/>
    <lineage>
        <taxon>Archaea</taxon>
        <taxon>Methanobacteriati</taxon>
        <taxon>Methanobacteriota</taxon>
        <taxon>Stenosarchaea group</taxon>
        <taxon>Halobacteria</taxon>
        <taxon>Halobacteriales</taxon>
        <taxon>Natronomonadaceae</taxon>
        <taxon>Halomarina</taxon>
    </lineage>
</organism>